<evidence type="ECO:0000313" key="3">
    <source>
        <dbReference type="Proteomes" id="UP000037551"/>
    </source>
</evidence>
<protein>
    <submittedName>
        <fullName evidence="2">Type VI secretion protein</fullName>
    </submittedName>
</protein>
<reference evidence="2 3" key="1">
    <citation type="submission" date="2015-06" db="EMBL/GenBank/DDBJ databases">
        <title>Draft genome sequence of an Antarctic Pseudomonas sp. strain KG01 with full potential for biotechnological applications.</title>
        <authorList>
            <person name="Pavlov M.S."/>
            <person name="Lira F."/>
            <person name="Martinez J.L."/>
            <person name="Marshall S.H."/>
        </authorList>
    </citation>
    <scope>NUCLEOTIDE SEQUENCE [LARGE SCALE GENOMIC DNA]</scope>
    <source>
        <strain evidence="2 3">KG01</strain>
    </source>
</reference>
<dbReference type="PROSITE" id="PS50006">
    <property type="entry name" value="FHA_DOMAIN"/>
    <property type="match status" value="1"/>
</dbReference>
<sequence>MQLVLEVFDSAGAESVPTVCKTFEGAGGVIGRGAGCDWVIPDPSRLLSSHHGLVSFREGRYFLTDISSNGICVIGSQERLRKGQARLISEGDVFQLGELIIRARLIGTLVQHNPHRVAAAEPIPDDAFLALDPVHALDEEHLAQSSSDELEALKAITDELGQWMDHRAAEREFLPVPRCVEPVREVPEPQPVTTALAVNEAFWAQFAAALGIPVDGLDTPSREALAIKVASLLRHGIAGLQQCLRTCDELKTESSLGSAESPFNSPNPLRNCVDAQAALTALLGTNELGQLPAELAITQVHRDLQTHQVALLTACRSALRSVRAAFAPGHLQLCFELQDKPPRFNTDGANWRAYQRHYQYLIADEQLNERLLGNDFVKAYEEQVRLISTLHAVYTG</sequence>
<evidence type="ECO:0000313" key="2">
    <source>
        <dbReference type="EMBL" id="KMT53220.1"/>
    </source>
</evidence>
<name>A0A0J8FSL0_9PSED</name>
<dbReference type="Pfam" id="PF00498">
    <property type="entry name" value="FHA"/>
    <property type="match status" value="1"/>
</dbReference>
<dbReference type="InterPro" id="IPR000253">
    <property type="entry name" value="FHA_dom"/>
</dbReference>
<accession>A0A0J8FSL0</accession>
<dbReference type="OrthoDB" id="273564at2"/>
<dbReference type="STRING" id="1674920.ACR52_22050"/>
<gene>
    <name evidence="2" type="ORF">ACR52_22050</name>
</gene>
<dbReference type="Gene3D" id="2.60.200.20">
    <property type="match status" value="1"/>
</dbReference>
<dbReference type="EMBL" id="LFMW01000017">
    <property type="protein sequence ID" value="KMT53220.1"/>
    <property type="molecule type" value="Genomic_DNA"/>
</dbReference>
<proteinExistence type="predicted"/>
<dbReference type="CDD" id="cd00060">
    <property type="entry name" value="FHA"/>
    <property type="match status" value="1"/>
</dbReference>
<evidence type="ECO:0000259" key="1">
    <source>
        <dbReference type="PROSITE" id="PS50006"/>
    </source>
</evidence>
<dbReference type="InterPro" id="IPR017735">
    <property type="entry name" value="T6SS_FHA"/>
</dbReference>
<dbReference type="Pfam" id="PF20232">
    <property type="entry name" value="T6SS_FHA_C"/>
    <property type="match status" value="1"/>
</dbReference>
<dbReference type="InterPro" id="IPR046883">
    <property type="entry name" value="T6SS_FHA_C"/>
</dbReference>
<dbReference type="Proteomes" id="UP000037551">
    <property type="component" value="Unassembled WGS sequence"/>
</dbReference>
<feature type="domain" description="FHA" evidence="1">
    <location>
        <begin position="28"/>
        <end position="78"/>
    </location>
</feature>
<comment type="caution">
    <text evidence="2">The sequence shown here is derived from an EMBL/GenBank/DDBJ whole genome shotgun (WGS) entry which is preliminary data.</text>
</comment>
<dbReference type="RefSeq" id="WP_048729417.1">
    <property type="nucleotide sequence ID" value="NZ_LFMW01000017.1"/>
</dbReference>
<dbReference type="InterPro" id="IPR008984">
    <property type="entry name" value="SMAD_FHA_dom_sf"/>
</dbReference>
<keyword evidence="3" id="KW-1185">Reference proteome</keyword>
<dbReference type="NCBIfam" id="TIGR03354">
    <property type="entry name" value="VI_FHA"/>
    <property type="match status" value="1"/>
</dbReference>
<dbReference type="SUPFAM" id="SSF49879">
    <property type="entry name" value="SMAD/FHA domain"/>
    <property type="match status" value="1"/>
</dbReference>
<organism evidence="2 3">
    <name type="scientific">Pseudomonas fildesensis</name>
    <dbReference type="NCBI Taxonomy" id="1674920"/>
    <lineage>
        <taxon>Bacteria</taxon>
        <taxon>Pseudomonadati</taxon>
        <taxon>Pseudomonadota</taxon>
        <taxon>Gammaproteobacteria</taxon>
        <taxon>Pseudomonadales</taxon>
        <taxon>Pseudomonadaceae</taxon>
        <taxon>Pseudomonas</taxon>
    </lineage>
</organism>
<dbReference type="AlphaFoldDB" id="A0A0J8FSL0"/>
<dbReference type="PATRIC" id="fig|1674920.3.peg.2827"/>